<comment type="subcellular location">
    <subcellularLocation>
        <location evidence="2">Cell projection</location>
        <location evidence="2">Dendrite</location>
    </subcellularLocation>
    <subcellularLocation>
        <location evidence="1">Endoplasmic reticulum membrane</location>
        <topology evidence="1">Single-pass type I membrane protein</topology>
    </subcellularLocation>
    <subcellularLocation>
        <location evidence="3">Golgi apparatus membrane</location>
        <topology evidence="3">Single-pass type I membrane protein</topology>
    </subcellularLocation>
    <subcellularLocation>
        <location evidence="16">Postsynaptic cell membrane</location>
        <topology evidence="16">Single-pass type I membrane protein</topology>
    </subcellularLocation>
</comment>
<keyword evidence="6" id="KW-0732">Signal</keyword>
<protein>
    <recommendedName>
        <fullName evidence="21">Cadherin domain-containing protein</fullName>
    </recommendedName>
</protein>
<dbReference type="GO" id="GO:0030425">
    <property type="term" value="C:dendrite"/>
    <property type="evidence" value="ECO:0007669"/>
    <property type="project" value="UniProtKB-SubCell"/>
</dbReference>
<keyword evidence="15" id="KW-0966">Cell projection</keyword>
<keyword evidence="14" id="KW-0628">Postsynaptic cell membrane</keyword>
<dbReference type="InterPro" id="IPR013320">
    <property type="entry name" value="ConA-like_dom_sf"/>
</dbReference>
<feature type="region of interest" description="Disordered" evidence="19">
    <location>
        <begin position="1429"/>
        <end position="1487"/>
    </location>
</feature>
<keyword evidence="13" id="KW-0325">Glycoprotein</keyword>
<dbReference type="InterPro" id="IPR015919">
    <property type="entry name" value="Cadherin-like_sf"/>
</dbReference>
<dbReference type="InterPro" id="IPR045588">
    <property type="entry name" value="CLSTN_C"/>
</dbReference>
<feature type="compositionally biased region" description="Polar residues" evidence="19">
    <location>
        <begin position="1430"/>
        <end position="1443"/>
    </location>
</feature>
<evidence type="ECO:0000256" key="8">
    <source>
        <dbReference type="ARBA" id="ARBA00022837"/>
    </source>
</evidence>
<feature type="compositionally biased region" description="Gly residues" evidence="19">
    <location>
        <begin position="285"/>
        <end position="301"/>
    </location>
</feature>
<evidence type="ECO:0000256" key="5">
    <source>
        <dbReference type="ARBA" id="ARBA00022692"/>
    </source>
</evidence>
<evidence type="ECO:0000313" key="22">
    <source>
        <dbReference type="EMBL" id="KAK1787219.1"/>
    </source>
</evidence>
<dbReference type="EMBL" id="JAROKS010000024">
    <property type="protein sequence ID" value="KAK1787219.1"/>
    <property type="molecule type" value="Genomic_DNA"/>
</dbReference>
<evidence type="ECO:0000313" key="23">
    <source>
        <dbReference type="Proteomes" id="UP001239994"/>
    </source>
</evidence>
<comment type="caution">
    <text evidence="22">The sequence shown here is derived from an EMBL/GenBank/DDBJ whole genome shotgun (WGS) entry which is preliminary data.</text>
</comment>
<proteinExistence type="inferred from homology"/>
<dbReference type="GO" id="GO:0045211">
    <property type="term" value="C:postsynaptic membrane"/>
    <property type="evidence" value="ECO:0007669"/>
    <property type="project" value="UniProtKB-SubCell"/>
</dbReference>
<feature type="compositionally biased region" description="Acidic residues" evidence="19">
    <location>
        <begin position="1472"/>
        <end position="1481"/>
    </location>
</feature>
<evidence type="ECO:0000259" key="21">
    <source>
        <dbReference type="PROSITE" id="PS50268"/>
    </source>
</evidence>
<dbReference type="Gene3D" id="2.60.120.200">
    <property type="match status" value="1"/>
</dbReference>
<dbReference type="FunFam" id="2.60.120.200:FF:000029">
    <property type="entry name" value="Calsyntenin 2"/>
    <property type="match status" value="1"/>
</dbReference>
<dbReference type="CDD" id="cd11304">
    <property type="entry name" value="Cadherin_repeat"/>
    <property type="match status" value="2"/>
</dbReference>
<keyword evidence="4" id="KW-1003">Cell membrane</keyword>
<dbReference type="SUPFAM" id="SSF49899">
    <property type="entry name" value="Concanavalin A-like lectins/glucanases"/>
    <property type="match status" value="1"/>
</dbReference>
<dbReference type="SMART" id="SM00112">
    <property type="entry name" value="CA"/>
    <property type="match status" value="2"/>
</dbReference>
<feature type="transmembrane region" description="Helical" evidence="20">
    <location>
        <begin position="1361"/>
        <end position="1382"/>
    </location>
</feature>
<evidence type="ECO:0000256" key="1">
    <source>
        <dbReference type="ARBA" id="ARBA00004115"/>
    </source>
</evidence>
<dbReference type="Gene3D" id="2.60.40.60">
    <property type="entry name" value="Cadherins"/>
    <property type="match status" value="2"/>
</dbReference>
<evidence type="ECO:0000256" key="18">
    <source>
        <dbReference type="PROSITE-ProRule" id="PRU00043"/>
    </source>
</evidence>
<keyword evidence="23" id="KW-1185">Reference proteome</keyword>
<evidence type="ECO:0000256" key="6">
    <source>
        <dbReference type="ARBA" id="ARBA00022729"/>
    </source>
</evidence>
<keyword evidence="10 20" id="KW-1133">Transmembrane helix</keyword>
<evidence type="ECO:0000256" key="19">
    <source>
        <dbReference type="SAM" id="MobiDB-lite"/>
    </source>
</evidence>
<dbReference type="PROSITE" id="PS50268">
    <property type="entry name" value="CADHERIN_2"/>
    <property type="match status" value="2"/>
</dbReference>
<dbReference type="PANTHER" id="PTHR14139:SF6">
    <property type="entry name" value="CALSYNTENIN-2 ISOFORM X1-RELATED"/>
    <property type="match status" value="1"/>
</dbReference>
<comment type="similarity">
    <text evidence="17">Belongs to the calsyntenin family.</text>
</comment>
<evidence type="ECO:0000256" key="7">
    <source>
        <dbReference type="ARBA" id="ARBA00022737"/>
    </source>
</evidence>
<evidence type="ECO:0000256" key="12">
    <source>
        <dbReference type="ARBA" id="ARBA00023136"/>
    </source>
</evidence>
<feature type="region of interest" description="Disordered" evidence="19">
    <location>
        <begin position="238"/>
        <end position="259"/>
    </location>
</feature>
<sequence>MLKCLKLSWRFEIFLHGAEDAYADQGRVLLTDLDGPEHYPFWPRRDSTAALVVCGSAFDPQQGERAVWSLLLFTIRYVADSDAPNGAALAMSAVGSAAWRWPAPLVLMLVRSKCSSGSGLMDPPRQTFDWLLNKHKPWIETSYHGVITENMDTVLLDPPLVALDKDAPVPYAALDAPKVMLRSHGRYRELGDSSKTTGVPATHRSVAPWKNAGTGRFVLRLLFFFLVRTAFRQQFHQRIPPTPPLPPGSRGRSGWHPTVFAWPSSQRTERAWSIRNQITLKDRSGAGGGGAGARGAGAGGGAEEEKEEEASFANSLSEPMPLPRSAPCPDDVGRCIVHAELYSPHTGLAKKTSAGARSGPAWKARWEPAVEGAGRELHIVDSAQTLPFIRGQAISEIDEESTLTAPEPPMQPVIRPPFHSDVPKEADMRYRMTNHHRTPTPSTKNGLPSRKCVDTPCTASWIPGYCREHRDRCPYLLRRRSGTPPGISWRGPKAAEPGPRRTEGHHDDQEEDSRVDPAGSPKPLPLSGLESETGWVCPKPRRQTASDTLLERRERGGPLEEVAAFLCACTSVGARAYAFVRVVHKLTPASPHSVCAGEICAFKIHGQEAPFEAEVLNRTSGEGVLRARGPIDCEQQKEYTFIIQAYDCGASATGSNWKKSHKAVVHVQVDDVNEFSPVFREPVYRAAVTEGKIYDSILQVEAWDQDCSPQYSQICNYEVVTQDTPFAIDRNGNIRNTEHLSYDRQQHYKILVTAYDCGQKRATESVAVHIDVKPVCKPGWQGWSKRVDYDPGTGSKQLFPMMHLETCDGPLSSVRVTVELQTRHIGKGCDRETYSEKSLQKLCGAASGSMDLLPVPSSSTNWTASLLTDSGRDSDLIFRFDGRQAANIPERVVPQNLTDQFTIATWMKHGPSPGLRAEKETLLCNSDKTEMNRHHYSLYVHNCRLVFLLRRDFTRTDTFRPAEFHWKLEQICDKEWHYYVINVEFPTVTLFVDGVTYEPYLVTDDWPIHPSQIDVQLTVGACWQGEGRKDAKVYRGGEVTTPRFTQYFRGSLSGLTVRPGKIETQKVISCLQACKEGLDINSLESLGKGIKFHFNPAQSVLVMEGDELESIHAAMAKVSYINSRQFPTPGLRRLRVTTAVQCFGEDTCISIPDTKAAVMVLPPSEPRITILGAERVTVPAADLCSPAGVALFSEVHIISTISKSDSAFSTGHRPGVLEVMHNLDYCDVLVIGEELNPEQEGVEIHHSSLLGKHLDASNSTSGMSVYGVDSMAHYEQTIRQVRYRNHHPAGLSERKFRLTCSELNGRYTSNEFNLEVGIVHSSEAVEHANHVAAQAQFMRPVHHPLVVHAVDSGHISGTPPAATAVIVLCIAALVAIVVLGIYRIHTTHQEGLREDEDGGKEPEMDWDDSTLTITVNPMEASHAPALLTRASANSNIVGTQSAGETRDEEPEEEDEDDDDEDEELAANLSSAESEDSEEEEQREVKKGNLKGRVEALCDRADDELMKPGVLCSHLRQTSGHSALAVLTTAPQHSRHTGVVDL</sequence>
<evidence type="ECO:0000256" key="9">
    <source>
        <dbReference type="ARBA" id="ARBA00022889"/>
    </source>
</evidence>
<dbReference type="GO" id="GO:0005789">
    <property type="term" value="C:endoplasmic reticulum membrane"/>
    <property type="evidence" value="ECO:0007669"/>
    <property type="project" value="UniProtKB-SubCell"/>
</dbReference>
<keyword evidence="8 18" id="KW-0106">Calcium</keyword>
<keyword evidence="9" id="KW-0130">Cell adhesion</keyword>
<evidence type="ECO:0000256" key="2">
    <source>
        <dbReference type="ARBA" id="ARBA00004279"/>
    </source>
</evidence>
<gene>
    <name evidence="22" type="ORF">P4O66_017075</name>
</gene>
<dbReference type="PRINTS" id="PR00205">
    <property type="entry name" value="CADHERIN"/>
</dbReference>
<dbReference type="GO" id="GO:0050806">
    <property type="term" value="P:positive regulation of synaptic transmission"/>
    <property type="evidence" value="ECO:0007669"/>
    <property type="project" value="TreeGrafter"/>
</dbReference>
<feature type="domain" description="Cadherin" evidence="21">
    <location>
        <begin position="680"/>
        <end position="780"/>
    </location>
</feature>
<keyword evidence="7" id="KW-0677">Repeat</keyword>
<evidence type="ECO:0000256" key="14">
    <source>
        <dbReference type="ARBA" id="ARBA00023257"/>
    </source>
</evidence>
<feature type="compositionally biased region" description="Acidic residues" evidence="19">
    <location>
        <begin position="1446"/>
        <end position="1464"/>
    </location>
</feature>
<keyword evidence="5 20" id="KW-0812">Transmembrane</keyword>
<dbReference type="GO" id="GO:0000139">
    <property type="term" value="C:Golgi membrane"/>
    <property type="evidence" value="ECO:0007669"/>
    <property type="project" value="UniProtKB-SubCell"/>
</dbReference>
<dbReference type="GO" id="GO:0051965">
    <property type="term" value="P:positive regulation of synapse assembly"/>
    <property type="evidence" value="ECO:0007669"/>
    <property type="project" value="TreeGrafter"/>
</dbReference>
<dbReference type="GO" id="GO:0009986">
    <property type="term" value="C:cell surface"/>
    <property type="evidence" value="ECO:0007669"/>
    <property type="project" value="TreeGrafter"/>
</dbReference>
<keyword evidence="12 20" id="KW-0472">Membrane</keyword>
<dbReference type="Proteomes" id="UP001239994">
    <property type="component" value="Unassembled WGS sequence"/>
</dbReference>
<evidence type="ECO:0000256" key="20">
    <source>
        <dbReference type="SAM" id="Phobius"/>
    </source>
</evidence>
<dbReference type="GO" id="GO:0005509">
    <property type="term" value="F:calcium ion binding"/>
    <property type="evidence" value="ECO:0007669"/>
    <property type="project" value="UniProtKB-UniRule"/>
</dbReference>
<dbReference type="FunFam" id="2.60.40.60:FF:000025">
    <property type="entry name" value="Calsyntenin 1"/>
    <property type="match status" value="1"/>
</dbReference>
<dbReference type="SUPFAM" id="SSF49313">
    <property type="entry name" value="Cadherin-like"/>
    <property type="match status" value="2"/>
</dbReference>
<reference evidence="22" key="1">
    <citation type="submission" date="2023-03" db="EMBL/GenBank/DDBJ databases">
        <title>Electrophorus voltai genome.</title>
        <authorList>
            <person name="Bian C."/>
        </authorList>
    </citation>
    <scope>NUCLEOTIDE SEQUENCE</scope>
    <source>
        <strain evidence="22">CB-2022</strain>
        <tissue evidence="22">Muscle</tissue>
    </source>
</reference>
<keyword evidence="11" id="KW-0770">Synapse</keyword>
<feature type="region of interest" description="Disordered" evidence="19">
    <location>
        <begin position="484"/>
        <end position="549"/>
    </location>
</feature>
<evidence type="ECO:0000256" key="13">
    <source>
        <dbReference type="ARBA" id="ARBA00023180"/>
    </source>
</evidence>
<evidence type="ECO:0000256" key="3">
    <source>
        <dbReference type="ARBA" id="ARBA00004614"/>
    </source>
</evidence>
<dbReference type="PANTHER" id="PTHR14139">
    <property type="entry name" value="CALSYNTENIN"/>
    <property type="match status" value="1"/>
</dbReference>
<feature type="domain" description="Cadherin" evidence="21">
    <location>
        <begin position="602"/>
        <end position="679"/>
    </location>
</feature>
<evidence type="ECO:0000256" key="10">
    <source>
        <dbReference type="ARBA" id="ARBA00022989"/>
    </source>
</evidence>
<evidence type="ECO:0000256" key="15">
    <source>
        <dbReference type="ARBA" id="ARBA00023273"/>
    </source>
</evidence>
<evidence type="ECO:0000256" key="17">
    <source>
        <dbReference type="ARBA" id="ARBA00035015"/>
    </source>
</evidence>
<dbReference type="FunFam" id="2.60.40.60:FF:000085">
    <property type="entry name" value="Calsyntenin 1"/>
    <property type="match status" value="1"/>
</dbReference>
<feature type="region of interest" description="Disordered" evidence="19">
    <location>
        <begin position="279"/>
        <end position="325"/>
    </location>
</feature>
<name>A0AAD9DNU8_9TELE</name>
<dbReference type="Pfam" id="PF19699">
    <property type="entry name" value="CLSTN_C"/>
    <property type="match status" value="1"/>
</dbReference>
<evidence type="ECO:0000256" key="4">
    <source>
        <dbReference type="ARBA" id="ARBA00022475"/>
    </source>
</evidence>
<accession>A0AAD9DNU8</accession>
<evidence type="ECO:0000256" key="16">
    <source>
        <dbReference type="ARBA" id="ARBA00035006"/>
    </source>
</evidence>
<dbReference type="InterPro" id="IPR002126">
    <property type="entry name" value="Cadherin-like_dom"/>
</dbReference>
<evidence type="ECO:0000256" key="11">
    <source>
        <dbReference type="ARBA" id="ARBA00023018"/>
    </source>
</evidence>
<organism evidence="22 23">
    <name type="scientific">Electrophorus voltai</name>
    <dbReference type="NCBI Taxonomy" id="2609070"/>
    <lineage>
        <taxon>Eukaryota</taxon>
        <taxon>Metazoa</taxon>
        <taxon>Chordata</taxon>
        <taxon>Craniata</taxon>
        <taxon>Vertebrata</taxon>
        <taxon>Euteleostomi</taxon>
        <taxon>Actinopterygii</taxon>
        <taxon>Neopterygii</taxon>
        <taxon>Teleostei</taxon>
        <taxon>Ostariophysi</taxon>
        <taxon>Gymnotiformes</taxon>
        <taxon>Gymnotoidei</taxon>
        <taxon>Gymnotidae</taxon>
        <taxon>Electrophorus</taxon>
    </lineage>
</organism>
<dbReference type="Pfam" id="PF00028">
    <property type="entry name" value="Cadherin"/>
    <property type="match status" value="1"/>
</dbReference>
<feature type="compositionally biased region" description="Basic and acidic residues" evidence="19">
    <location>
        <begin position="498"/>
        <end position="515"/>
    </location>
</feature>
<dbReference type="GO" id="GO:0007156">
    <property type="term" value="P:homophilic cell adhesion via plasma membrane adhesion molecules"/>
    <property type="evidence" value="ECO:0007669"/>
    <property type="project" value="InterPro"/>
</dbReference>